<dbReference type="InterPro" id="IPR010998">
    <property type="entry name" value="Integrase_recombinase_N"/>
</dbReference>
<feature type="domain" description="Core-binding (CB)" evidence="3">
    <location>
        <begin position="7"/>
        <end position="99"/>
    </location>
</feature>
<dbReference type="InterPro" id="IPR025269">
    <property type="entry name" value="SAM-like_dom"/>
</dbReference>
<evidence type="ECO:0000259" key="3">
    <source>
        <dbReference type="PROSITE" id="PS51900"/>
    </source>
</evidence>
<dbReference type="PROSITE" id="PS51900">
    <property type="entry name" value="CB"/>
    <property type="match status" value="1"/>
</dbReference>
<name>A0ABW3UW94_9BACL</name>
<dbReference type="EMBL" id="JBHTLU010000036">
    <property type="protein sequence ID" value="MFD1223870.1"/>
    <property type="molecule type" value="Genomic_DNA"/>
</dbReference>
<dbReference type="SUPFAM" id="SSF56349">
    <property type="entry name" value="DNA breaking-rejoining enzymes"/>
    <property type="match status" value="1"/>
</dbReference>
<reference evidence="5" key="1">
    <citation type="journal article" date="2019" name="Int. J. Syst. Evol. Microbiol.">
        <title>The Global Catalogue of Microorganisms (GCM) 10K type strain sequencing project: providing services to taxonomists for standard genome sequencing and annotation.</title>
        <authorList>
            <consortium name="The Broad Institute Genomics Platform"/>
            <consortium name="The Broad Institute Genome Sequencing Center for Infectious Disease"/>
            <person name="Wu L."/>
            <person name="Ma J."/>
        </authorList>
    </citation>
    <scope>NUCLEOTIDE SEQUENCE [LARGE SCALE GENOMIC DNA]</scope>
    <source>
        <strain evidence="5">CCUG 53270</strain>
    </source>
</reference>
<dbReference type="InterPro" id="IPR044068">
    <property type="entry name" value="CB"/>
</dbReference>
<dbReference type="Pfam" id="PF13102">
    <property type="entry name" value="Phage_int_SAM_5"/>
    <property type="match status" value="1"/>
</dbReference>
<comment type="caution">
    <text evidence="4">The sequence shown here is derived from an EMBL/GenBank/DDBJ whole genome shotgun (WGS) entry which is preliminary data.</text>
</comment>
<gene>
    <name evidence="4" type="ORF">ACFQ4B_27470</name>
</gene>
<evidence type="ECO:0000256" key="1">
    <source>
        <dbReference type="ARBA" id="ARBA00023125"/>
    </source>
</evidence>
<dbReference type="RefSeq" id="WP_345587753.1">
    <property type="nucleotide sequence ID" value="NZ_BAABJG010000014.1"/>
</dbReference>
<organism evidence="4 5">
    <name type="scientific">Paenibacillus vulneris</name>
    <dbReference type="NCBI Taxonomy" id="1133364"/>
    <lineage>
        <taxon>Bacteria</taxon>
        <taxon>Bacillati</taxon>
        <taxon>Bacillota</taxon>
        <taxon>Bacilli</taxon>
        <taxon>Bacillales</taxon>
        <taxon>Paenibacillaceae</taxon>
        <taxon>Paenibacillus</taxon>
    </lineage>
</organism>
<accession>A0ABW3UW94</accession>
<dbReference type="Proteomes" id="UP001597180">
    <property type="component" value="Unassembled WGS sequence"/>
</dbReference>
<evidence type="ECO:0000256" key="2">
    <source>
        <dbReference type="PROSITE-ProRule" id="PRU01248"/>
    </source>
</evidence>
<keyword evidence="5" id="KW-1185">Reference proteome</keyword>
<sequence length="184" mass="21584">MQKRKRLDFDHAFELYYQANLLTKTESTLIGYRSHWRFFTDWLRNSKNVTIKTITKSVLKDYVYYMAHEQGRKTDGGSLSYRTIQTRFDTVKSIFNFLVEQSELPRNVANNIDVEAIVAERNTKGDNYLFEVTLNEDIKYVVAVSTWEAVKLIEQECRDRDLSPANLQITCKCKESEITRADES</sequence>
<proteinExistence type="predicted"/>
<protein>
    <submittedName>
        <fullName evidence="4">Phage integrase SAM-like domain-containing protein</fullName>
    </submittedName>
</protein>
<evidence type="ECO:0000313" key="4">
    <source>
        <dbReference type="EMBL" id="MFD1223870.1"/>
    </source>
</evidence>
<keyword evidence="1 2" id="KW-0238">DNA-binding</keyword>
<dbReference type="Gene3D" id="1.10.150.130">
    <property type="match status" value="1"/>
</dbReference>
<dbReference type="InterPro" id="IPR011010">
    <property type="entry name" value="DNA_brk_join_enz"/>
</dbReference>
<evidence type="ECO:0000313" key="5">
    <source>
        <dbReference type="Proteomes" id="UP001597180"/>
    </source>
</evidence>